<feature type="region of interest" description="Disordered" evidence="7">
    <location>
        <begin position="213"/>
        <end position="232"/>
    </location>
</feature>
<dbReference type="AlphaFoldDB" id="A0AA35X213"/>
<protein>
    <submittedName>
        <fullName evidence="10">Silicon efflux transporter LSI3</fullName>
    </submittedName>
</protein>
<feature type="transmembrane region" description="Helical" evidence="8">
    <location>
        <begin position="420"/>
        <end position="444"/>
    </location>
</feature>
<dbReference type="InterPro" id="IPR004680">
    <property type="entry name" value="Cit_transptr-like_dom"/>
</dbReference>
<evidence type="ECO:0000259" key="9">
    <source>
        <dbReference type="Pfam" id="PF03600"/>
    </source>
</evidence>
<keyword evidence="4 8" id="KW-0812">Transmembrane</keyword>
<organism evidence="10 11">
    <name type="scientific">Geodia barretti</name>
    <name type="common">Barrett's horny sponge</name>
    <dbReference type="NCBI Taxonomy" id="519541"/>
    <lineage>
        <taxon>Eukaryota</taxon>
        <taxon>Metazoa</taxon>
        <taxon>Porifera</taxon>
        <taxon>Demospongiae</taxon>
        <taxon>Heteroscleromorpha</taxon>
        <taxon>Tetractinellida</taxon>
        <taxon>Astrophorina</taxon>
        <taxon>Geodiidae</taxon>
        <taxon>Geodia</taxon>
    </lineage>
</organism>
<dbReference type="GO" id="GO:0005886">
    <property type="term" value="C:plasma membrane"/>
    <property type="evidence" value="ECO:0007669"/>
    <property type="project" value="UniProtKB-SubCell"/>
</dbReference>
<sequence>MGDYDIIEKIFANATNGSEGHSEPCPYDYCVKDTLYRIVVGSILFAIIWPFVVQDVKFFQLGRPAAALLGATLMVVFNIVPQSQVYHVLGDAANLQAICLLVGMMMLSHYYQREGLLDWVALWVLREGGRFRSVLWKNAFIASQVGLSLLIFFITSLPAAIVGVAINTGLLYLVYYKVVFRRDSEISTSDEVAPGHTHVSSVGNGVVTPPTASMSIEGHVLPSSNQTPPSSEHIKLWRNGQSSHSRVYTVAESSEGSSRSTSGYQDCETSLGGPVTDIHYGATNTGEKGWGNRKRTKTPSAVPSAKPRGLLERSIPDKIFIGWLGLVTLLLVVLLAIPPVDNLSFNLGLVPVGAAVLTMFVDTLLHRRHSRDAMTNVDWTIILMFFGLFVWLVGFENTSLPRRVFKAINSYMNLRTLPGVLLFTVFVIVGSNVLSNVPLVILILDELETFECGLSDCSQLAGVLLAWVSTIAGNFTLIGSVANLIVAEKAKTCANYNLTFLEYLKFGLPSTILVLFTGLPVVYFTGKYATISTL</sequence>
<keyword evidence="3" id="KW-1003">Cell membrane</keyword>
<keyword evidence="11" id="KW-1185">Reference proteome</keyword>
<feature type="transmembrane region" description="Helical" evidence="8">
    <location>
        <begin position="160"/>
        <end position="179"/>
    </location>
</feature>
<evidence type="ECO:0000256" key="8">
    <source>
        <dbReference type="SAM" id="Phobius"/>
    </source>
</evidence>
<feature type="transmembrane region" description="Helical" evidence="8">
    <location>
        <begin position="377"/>
        <end position="395"/>
    </location>
</feature>
<feature type="transmembrane region" description="Helical" evidence="8">
    <location>
        <begin position="65"/>
        <end position="81"/>
    </location>
</feature>
<dbReference type="GO" id="GO:0055085">
    <property type="term" value="P:transmembrane transport"/>
    <property type="evidence" value="ECO:0007669"/>
    <property type="project" value="InterPro"/>
</dbReference>
<dbReference type="Proteomes" id="UP001174909">
    <property type="component" value="Unassembled WGS sequence"/>
</dbReference>
<accession>A0AA35X213</accession>
<dbReference type="PANTHER" id="PTHR43302">
    <property type="entry name" value="TRANSPORTER ARSB-RELATED"/>
    <property type="match status" value="1"/>
</dbReference>
<feature type="compositionally biased region" description="Low complexity" evidence="7">
    <location>
        <begin position="252"/>
        <end position="263"/>
    </location>
</feature>
<feature type="transmembrane region" description="Helical" evidence="8">
    <location>
        <begin position="319"/>
        <end position="337"/>
    </location>
</feature>
<evidence type="ECO:0000256" key="4">
    <source>
        <dbReference type="ARBA" id="ARBA00022692"/>
    </source>
</evidence>
<evidence type="ECO:0000256" key="5">
    <source>
        <dbReference type="ARBA" id="ARBA00022989"/>
    </source>
</evidence>
<evidence type="ECO:0000256" key="1">
    <source>
        <dbReference type="ARBA" id="ARBA00004651"/>
    </source>
</evidence>
<comment type="subcellular location">
    <subcellularLocation>
        <location evidence="1">Cell membrane</location>
        <topology evidence="1">Multi-pass membrane protein</topology>
    </subcellularLocation>
</comment>
<keyword evidence="5 8" id="KW-1133">Transmembrane helix</keyword>
<keyword evidence="6 8" id="KW-0472">Membrane</keyword>
<dbReference type="EMBL" id="CASHTH010003168">
    <property type="protein sequence ID" value="CAI8041199.1"/>
    <property type="molecule type" value="Genomic_DNA"/>
</dbReference>
<feature type="domain" description="Citrate transporter-like" evidence="9">
    <location>
        <begin position="51"/>
        <end position="135"/>
    </location>
</feature>
<feature type="transmembrane region" description="Helical" evidence="8">
    <location>
        <begin position="93"/>
        <end position="111"/>
    </location>
</feature>
<proteinExistence type="predicted"/>
<gene>
    <name evidence="10" type="ORF">GBAR_LOCUS22909</name>
</gene>
<name>A0AA35X213_GEOBA</name>
<feature type="region of interest" description="Disordered" evidence="7">
    <location>
        <begin position="275"/>
        <end position="306"/>
    </location>
</feature>
<feature type="domain" description="Citrate transporter-like" evidence="9">
    <location>
        <begin position="138"/>
        <end position="472"/>
    </location>
</feature>
<evidence type="ECO:0000313" key="11">
    <source>
        <dbReference type="Proteomes" id="UP001174909"/>
    </source>
</evidence>
<feature type="transmembrane region" description="Helical" evidence="8">
    <location>
        <begin position="464"/>
        <end position="486"/>
    </location>
</feature>
<keyword evidence="2" id="KW-0813">Transport</keyword>
<feature type="transmembrane region" description="Helical" evidence="8">
    <location>
        <begin position="34"/>
        <end position="53"/>
    </location>
</feature>
<dbReference type="PANTHER" id="PTHR43302:SF5">
    <property type="entry name" value="TRANSPORTER ARSB-RELATED"/>
    <property type="match status" value="1"/>
</dbReference>
<evidence type="ECO:0000256" key="7">
    <source>
        <dbReference type="SAM" id="MobiDB-lite"/>
    </source>
</evidence>
<comment type="caution">
    <text evidence="10">The sequence shown here is derived from an EMBL/GenBank/DDBJ whole genome shotgun (WGS) entry which is preliminary data.</text>
</comment>
<evidence type="ECO:0000256" key="2">
    <source>
        <dbReference type="ARBA" id="ARBA00022448"/>
    </source>
</evidence>
<dbReference type="Pfam" id="PF03600">
    <property type="entry name" value="CitMHS"/>
    <property type="match status" value="2"/>
</dbReference>
<evidence type="ECO:0000256" key="6">
    <source>
        <dbReference type="ARBA" id="ARBA00023136"/>
    </source>
</evidence>
<reference evidence="10" key="1">
    <citation type="submission" date="2023-03" db="EMBL/GenBank/DDBJ databases">
        <authorList>
            <person name="Steffen K."/>
            <person name="Cardenas P."/>
        </authorList>
    </citation>
    <scope>NUCLEOTIDE SEQUENCE</scope>
</reference>
<evidence type="ECO:0000313" key="10">
    <source>
        <dbReference type="EMBL" id="CAI8041199.1"/>
    </source>
</evidence>
<feature type="transmembrane region" description="Helical" evidence="8">
    <location>
        <begin position="506"/>
        <end position="526"/>
    </location>
</feature>
<evidence type="ECO:0000256" key="3">
    <source>
        <dbReference type="ARBA" id="ARBA00022475"/>
    </source>
</evidence>
<feature type="region of interest" description="Disordered" evidence="7">
    <location>
        <begin position="249"/>
        <end position="268"/>
    </location>
</feature>